<comment type="similarity">
    <text evidence="2">Belongs to the CUSTOS family.</text>
</comment>
<dbReference type="OMA" id="WDCTALA"/>
<feature type="compositionally biased region" description="Polar residues" evidence="7">
    <location>
        <begin position="169"/>
        <end position="179"/>
    </location>
</feature>
<accession>A0A6I8RTQ7</accession>
<feature type="region of interest" description="Disordered" evidence="7">
    <location>
        <begin position="1"/>
        <end position="71"/>
    </location>
</feature>
<feature type="region of interest" description="Disordered" evidence="7">
    <location>
        <begin position="88"/>
        <end position="204"/>
    </location>
</feature>
<dbReference type="GO" id="GO:0030178">
    <property type="term" value="P:negative regulation of Wnt signaling pathway"/>
    <property type="evidence" value="ECO:0000318"/>
    <property type="project" value="GO_Central"/>
</dbReference>
<proteinExistence type="inferred from homology"/>
<feature type="compositionally biased region" description="Polar residues" evidence="7">
    <location>
        <begin position="88"/>
        <end position="99"/>
    </location>
</feature>
<evidence type="ECO:0000256" key="5">
    <source>
        <dbReference type="ARBA" id="ARBA00022687"/>
    </source>
</evidence>
<reference evidence="10" key="3">
    <citation type="submission" date="2025-04" db="UniProtKB">
        <authorList>
            <consortium name="RefSeq"/>
        </authorList>
    </citation>
    <scope>IDENTIFICATION</scope>
    <source>
        <strain evidence="10">Nigerian</strain>
        <tissue evidence="10">Liver and blood</tissue>
    </source>
</reference>
<name>A0A6I8RTQ7_XENTR</name>
<dbReference type="Pfam" id="PF23999">
    <property type="entry name" value="CUSTOS"/>
    <property type="match status" value="1"/>
</dbReference>
<dbReference type="GO" id="GO:0016055">
    <property type="term" value="P:Wnt signaling pathway"/>
    <property type="evidence" value="ECO:0007669"/>
    <property type="project" value="UniProtKB-KW"/>
</dbReference>
<keyword evidence="9" id="KW-1185">Reference proteome</keyword>
<evidence type="ECO:0000256" key="2">
    <source>
        <dbReference type="ARBA" id="ARBA00008632"/>
    </source>
</evidence>
<evidence type="ECO:0000256" key="6">
    <source>
        <dbReference type="ARBA" id="ARBA00023242"/>
    </source>
</evidence>
<dbReference type="PANTHER" id="PTHR14482">
    <property type="entry name" value="CHROMOSOME 12 ORF 43 HOMOLOG"/>
    <property type="match status" value="1"/>
</dbReference>
<dbReference type="InterPro" id="IPR026694">
    <property type="entry name" value="CUSTOS"/>
</dbReference>
<dbReference type="RefSeq" id="XP_012825194.2">
    <property type="nucleotide sequence ID" value="XM_012969740.3"/>
</dbReference>
<evidence type="ECO:0000313" key="8">
    <source>
        <dbReference type="Ensembl" id="ENSXETP00000083951"/>
    </source>
</evidence>
<dbReference type="GeneID" id="105948285"/>
<evidence type="ECO:0000256" key="4">
    <source>
        <dbReference type="ARBA" id="ARBA00022473"/>
    </source>
</evidence>
<keyword evidence="4" id="KW-0217">Developmental protein</keyword>
<feature type="compositionally biased region" description="Basic residues" evidence="7">
    <location>
        <begin position="183"/>
        <end position="192"/>
    </location>
</feature>
<dbReference type="CTD" id="119963038"/>
<reference evidence="8" key="1">
    <citation type="journal article" date="2010" name="Science">
        <title>The genome of the Western clawed frog Xenopus tropicalis.</title>
        <authorList>
            <person name="Hellsten U."/>
            <person name="Harland R.M."/>
            <person name="Gilchrist M.J."/>
            <person name="Hendrix D."/>
            <person name="Jurka J."/>
            <person name="Kapitonov V."/>
            <person name="Ovcharenko I."/>
            <person name="Putnam N.H."/>
            <person name="Shu S."/>
            <person name="Taher L."/>
            <person name="Blitz I.L."/>
            <person name="Blumberg B."/>
            <person name="Dichmann D.S."/>
            <person name="Dubchak I."/>
            <person name="Amaya E."/>
            <person name="Detter J.C."/>
            <person name="Fletcher R."/>
            <person name="Gerhard D.S."/>
            <person name="Goodstein D."/>
            <person name="Graves T."/>
            <person name="Grigoriev I.V."/>
            <person name="Grimwood J."/>
            <person name="Kawashima T."/>
            <person name="Lindquist E."/>
            <person name="Lucas S.M."/>
            <person name="Mead P.E."/>
            <person name="Mitros T."/>
            <person name="Ogino H."/>
            <person name="Ohta Y."/>
            <person name="Poliakov A.V."/>
            <person name="Pollet N."/>
            <person name="Robert J."/>
            <person name="Salamov A."/>
            <person name="Sater A.K."/>
            <person name="Schmutz J."/>
            <person name="Terry A."/>
            <person name="Vize P.D."/>
            <person name="Warren W.C."/>
            <person name="Wells D."/>
            <person name="Wills A."/>
            <person name="Wilson R.K."/>
            <person name="Zimmerman L.B."/>
            <person name="Zorn A.M."/>
            <person name="Grainger R."/>
            <person name="Grammer T."/>
            <person name="Khokha M.K."/>
            <person name="Richardson P.M."/>
            <person name="Rokhsar D.S."/>
        </authorList>
    </citation>
    <scope>NUCLEOTIDE SEQUENCE [LARGE SCALE GENOMIC DNA]</scope>
    <source>
        <strain evidence="8">Nigerian</strain>
    </source>
</reference>
<dbReference type="Proteomes" id="UP000008143">
    <property type="component" value="Chromosome 1"/>
</dbReference>
<sequence length="243" mass="27438">MAAPIGGTQDSDSDSSNEDLERFREAAWVPPGAHQEVSGEKNEKKTHPSLRVRPDCHEHDGNELQTTPEFRSHVSKKLAAILDSSIREVSQNQTLQMNKPENDDSDEEGFRLFRTSLPREAVTVTSSIIPRKKMASSSSEDSEEEQQQRCREAAVSADDILRHSALQHEPQSTPSNICDNQPKKKKRKKKKKDRSDTTEVKLEEEAIHIEPGKNELQAKRKKKRKQNVDVAHCEELGDGIVEK</sequence>
<evidence type="ECO:0000256" key="3">
    <source>
        <dbReference type="ARBA" id="ARBA00013465"/>
    </source>
</evidence>
<evidence type="ECO:0000256" key="1">
    <source>
        <dbReference type="ARBA" id="ARBA00004259"/>
    </source>
</evidence>
<feature type="compositionally biased region" description="Basic and acidic residues" evidence="7">
    <location>
        <begin position="193"/>
        <end position="204"/>
    </location>
</feature>
<reference evidence="8" key="2">
    <citation type="submission" date="2020-05" db="UniProtKB">
        <authorList>
            <consortium name="Ensembl"/>
        </authorList>
    </citation>
    <scope>IDENTIFICATION</scope>
</reference>
<dbReference type="OrthoDB" id="10053459at2759"/>
<organism evidence="8">
    <name type="scientific">Xenopus tropicalis</name>
    <name type="common">Western clawed frog</name>
    <name type="synonym">Silurana tropicalis</name>
    <dbReference type="NCBI Taxonomy" id="8364"/>
    <lineage>
        <taxon>Eukaryota</taxon>
        <taxon>Metazoa</taxon>
        <taxon>Chordata</taxon>
        <taxon>Craniata</taxon>
        <taxon>Vertebrata</taxon>
        <taxon>Euteleostomi</taxon>
        <taxon>Amphibia</taxon>
        <taxon>Batrachia</taxon>
        <taxon>Anura</taxon>
        <taxon>Pipoidea</taxon>
        <taxon>Pipidae</taxon>
        <taxon>Xenopodinae</taxon>
        <taxon>Xenopus</taxon>
        <taxon>Silurana</taxon>
    </lineage>
</organism>
<comment type="subcellular location">
    <subcellularLocation>
        <location evidence="1">Nucleus envelope</location>
    </subcellularLocation>
</comment>
<gene>
    <name evidence="8 10" type="primary">c1h12orf43</name>
</gene>
<evidence type="ECO:0000256" key="7">
    <source>
        <dbReference type="SAM" id="MobiDB-lite"/>
    </source>
</evidence>
<dbReference type="KEGG" id="xtr:105948285"/>
<keyword evidence="6" id="KW-0539">Nucleus</keyword>
<evidence type="ECO:0000313" key="9">
    <source>
        <dbReference type="Proteomes" id="UP000008143"/>
    </source>
</evidence>
<dbReference type="GO" id="GO:0005635">
    <property type="term" value="C:nuclear envelope"/>
    <property type="evidence" value="ECO:0007669"/>
    <property type="project" value="UniProtKB-SubCell"/>
</dbReference>
<dbReference type="Ensembl" id="ENSXETT00000081955">
    <property type="protein sequence ID" value="ENSXETP00000083951"/>
    <property type="gene ID" value="ENSXETG00000035727"/>
</dbReference>
<keyword evidence="5" id="KW-0879">Wnt signaling pathway</keyword>
<dbReference type="AlphaFoldDB" id="A0A6I8RTQ7"/>
<dbReference type="GO" id="GO:0060061">
    <property type="term" value="P:Spemann organizer formation"/>
    <property type="evidence" value="ECO:0000318"/>
    <property type="project" value="GO_Central"/>
</dbReference>
<protein>
    <recommendedName>
        <fullName evidence="3">Protein CUSTOS</fullName>
    </recommendedName>
</protein>
<dbReference type="GeneTree" id="ENSGT00390000010771"/>
<evidence type="ECO:0000313" key="10">
    <source>
        <dbReference type="RefSeq" id="XP_012825194.2"/>
    </source>
</evidence>
<feature type="compositionally biased region" description="Basic and acidic residues" evidence="7">
    <location>
        <begin position="37"/>
        <end position="62"/>
    </location>
</feature>
<dbReference type="PANTHER" id="PTHR14482:SF0">
    <property type="entry name" value="PROTEIN CUSTOS"/>
    <property type="match status" value="1"/>
</dbReference>
<dbReference type="Bgee" id="ENSXETG00000035727">
    <property type="expression patterns" value="Expressed in 2-cell stage embryo and 12 other cell types or tissues"/>
</dbReference>